<proteinExistence type="predicted"/>
<dbReference type="Proteomes" id="UP000054742">
    <property type="component" value="Unassembled WGS sequence"/>
</dbReference>
<evidence type="ECO:0000313" key="2">
    <source>
        <dbReference type="Proteomes" id="UP000054742"/>
    </source>
</evidence>
<comment type="caution">
    <text evidence="1">The sequence shown here is derived from an EMBL/GenBank/DDBJ whole genome shotgun (WGS) entry which is preliminary data.</text>
</comment>
<reference evidence="1 2" key="1">
    <citation type="submission" date="2015-11" db="EMBL/GenBank/DDBJ databases">
        <title>Genomic analysis of 38 Legionella species identifies large and diverse effector repertoires.</title>
        <authorList>
            <person name="Burstein D."/>
            <person name="Amaro F."/>
            <person name="Zusman T."/>
            <person name="Lifshitz Z."/>
            <person name="Cohen O."/>
            <person name="Gilbert J.A."/>
            <person name="Pupko T."/>
            <person name="Shuman H.A."/>
            <person name="Segal G."/>
        </authorList>
    </citation>
    <scope>NUCLEOTIDE SEQUENCE [LARGE SCALE GENOMIC DNA]</scope>
    <source>
        <strain evidence="1 2">ATCC 43878</strain>
    </source>
</reference>
<name>A0A0W0SNW2_9GAMM</name>
<dbReference type="AlphaFoldDB" id="A0A0W0SNW2"/>
<keyword evidence="2" id="KW-1185">Reference proteome</keyword>
<dbReference type="STRING" id="29422.Lbru_1210"/>
<accession>A0A0W0SNW2</accession>
<organism evidence="1 2">
    <name type="scientific">Legionella brunensis</name>
    <dbReference type="NCBI Taxonomy" id="29422"/>
    <lineage>
        <taxon>Bacteria</taxon>
        <taxon>Pseudomonadati</taxon>
        <taxon>Pseudomonadota</taxon>
        <taxon>Gammaproteobacteria</taxon>
        <taxon>Legionellales</taxon>
        <taxon>Legionellaceae</taxon>
        <taxon>Legionella</taxon>
    </lineage>
</organism>
<evidence type="ECO:0000313" key="1">
    <source>
        <dbReference type="EMBL" id="KTC84995.1"/>
    </source>
</evidence>
<dbReference type="PATRIC" id="fig|29422.6.peg.1282"/>
<dbReference type="RefSeq" id="WP_058441282.1">
    <property type="nucleotide sequence ID" value="NZ_CAAAHU010000006.1"/>
</dbReference>
<gene>
    <name evidence="1" type="ORF">Lbru_1210</name>
</gene>
<protein>
    <submittedName>
        <fullName evidence="1">Uncharacterized protein</fullName>
    </submittedName>
</protein>
<sequence>MKTPNVIAFWARKTIRTKKNHRRIEPANIATNDEERRKKILNEIIAYKFYGFQVATPRACIVEEQIKGKKKVSLFTQMPALKYTTLEERLQGASAVSLSPQIKEQLGKLFAVADFIMDLDASGPSFANILIAEDDTIYKIDPAEANLLTNNINIDDYAELVKANRSIPVVSHPSFIRIVGSARFNGMLHEQLKGDPYYLRGLETGYKIIMTAPSSVIIGILKEVQKDLQGTAYALREDEFTELFMTLWGRQKIQWEVRLDLRNQSISSSFPKDYIKPAGTLRSIKDFDYLMPLNPKIDKFVEYTPAAKMVIDIVSLMKNIFGKKPPKDLAKLTSIYRQMLAAEIPEQRALLRVEAILSRYWLNQASIKDERMKEFSIATLARIQNQVKFGYDQHVKNFQSFFLTPHIEPGAKELQSEINKLLAQASGLYKQFLKKNNNNLIGIIYFHAQMQQYLAFKYAELADTINYGKRNQCSVYHVLLTKINELCAIEPTESKNTNALFTASLDNKVTQKFLSDNKRALRNNVEMLEQKYGNPKVKMPVASLKPY</sequence>
<dbReference type="EMBL" id="LNXV01000008">
    <property type="protein sequence ID" value="KTC84995.1"/>
    <property type="molecule type" value="Genomic_DNA"/>
</dbReference>